<dbReference type="EMBL" id="CP011074">
    <property type="protein sequence ID" value="AKF93081.1"/>
    <property type="molecule type" value="Genomic_DNA"/>
</dbReference>
<dbReference type="InterPro" id="IPR014710">
    <property type="entry name" value="RmlC-like_jellyroll"/>
</dbReference>
<organism evidence="1">
    <name type="scientific">Brevibacillus laterosporus</name>
    <name type="common">Bacillus laterosporus</name>
    <dbReference type="NCBI Taxonomy" id="1465"/>
    <lineage>
        <taxon>Bacteria</taxon>
        <taxon>Bacillati</taxon>
        <taxon>Bacillota</taxon>
        <taxon>Bacilli</taxon>
        <taxon>Bacillales</taxon>
        <taxon>Paenibacillaceae</taxon>
        <taxon>Brevibacillus</taxon>
    </lineage>
</organism>
<evidence type="ECO:0000313" key="1">
    <source>
        <dbReference type="EMBL" id="AKF93081.1"/>
    </source>
</evidence>
<proteinExistence type="predicted"/>
<gene>
    <name evidence="1" type="ORF">EX87_04945</name>
</gene>
<name>A0A0F6XZ34_BRELA</name>
<sequence length="129" mass="14719">MKRFSFALTYGKSITHYDSLHLIMSRIGKLPADTYMNCAYLSPQGKIGYHQATLPQLLLVLSGDGWVRTDTSDYVYVQSGDAVYWESGEWHETITESGMVSIILEANDLFRRISMLEFTEEGNSHTQRE</sequence>
<protein>
    <submittedName>
        <fullName evidence="1">Cupin</fullName>
    </submittedName>
</protein>
<dbReference type="Gene3D" id="2.60.120.10">
    <property type="entry name" value="Jelly Rolls"/>
    <property type="match status" value="1"/>
</dbReference>
<dbReference type="RefSeq" id="WP_031411809.1">
    <property type="nucleotide sequence ID" value="NZ_CP011074.1"/>
</dbReference>
<accession>A0A0F6XZ34</accession>
<dbReference type="SUPFAM" id="SSF51182">
    <property type="entry name" value="RmlC-like cupins"/>
    <property type="match status" value="1"/>
</dbReference>
<reference evidence="1" key="1">
    <citation type="submission" date="2015-03" db="EMBL/GenBank/DDBJ databases">
        <title>MIGS Cultured Bacterial/Archaeal sample from Brevibacillus laterosporus.</title>
        <authorList>
            <person name="Zeng D."/>
            <person name="Zhu L."/>
            <person name="Dong G."/>
            <person name="Ye W."/>
            <person name="Ren D."/>
            <person name="Wu L."/>
            <person name="Xu J."/>
            <person name="Li G."/>
            <person name="Guo L."/>
        </authorList>
    </citation>
    <scope>NUCLEOTIDE SEQUENCE</scope>
    <source>
        <strain evidence="1">B9</strain>
    </source>
</reference>
<dbReference type="AlphaFoldDB" id="A0A0F6XZ34"/>
<dbReference type="InterPro" id="IPR011051">
    <property type="entry name" value="RmlC_Cupin_sf"/>
</dbReference>